<reference evidence="3 4" key="1">
    <citation type="submission" date="2017-02" db="EMBL/GenBank/DDBJ databases">
        <authorList>
            <person name="Peterson S.W."/>
        </authorList>
    </citation>
    <scope>NUCLEOTIDE SEQUENCE [LARGE SCALE GENOMIC DNA]</scope>
    <source>
        <strain evidence="3 4">B Mb 05.01</strain>
    </source>
</reference>
<evidence type="ECO:0008006" key="5">
    <source>
        <dbReference type="Google" id="ProtNLM"/>
    </source>
</evidence>
<accession>A0A1R4KNC6</accession>
<dbReference type="Proteomes" id="UP000196320">
    <property type="component" value="Unassembled WGS sequence"/>
</dbReference>
<keyword evidence="2" id="KW-0472">Membrane</keyword>
<evidence type="ECO:0000256" key="1">
    <source>
        <dbReference type="SAM" id="MobiDB-lite"/>
    </source>
</evidence>
<protein>
    <recommendedName>
        <fullName evidence="5">Sulfate permease</fullName>
    </recommendedName>
</protein>
<feature type="region of interest" description="Disordered" evidence="1">
    <location>
        <begin position="100"/>
        <end position="125"/>
    </location>
</feature>
<evidence type="ECO:0000313" key="3">
    <source>
        <dbReference type="EMBL" id="SJN45841.1"/>
    </source>
</evidence>
<keyword evidence="4" id="KW-1185">Reference proteome</keyword>
<proteinExistence type="predicted"/>
<feature type="transmembrane region" description="Helical" evidence="2">
    <location>
        <begin position="36"/>
        <end position="55"/>
    </location>
</feature>
<gene>
    <name evidence="3" type="ORF">FM104_14340</name>
</gene>
<dbReference type="EMBL" id="FUKO01000040">
    <property type="protein sequence ID" value="SJN45841.1"/>
    <property type="molecule type" value="Genomic_DNA"/>
</dbReference>
<organism evidence="3 4">
    <name type="scientific">Microbacterium esteraromaticum</name>
    <dbReference type="NCBI Taxonomy" id="57043"/>
    <lineage>
        <taxon>Bacteria</taxon>
        <taxon>Bacillati</taxon>
        <taxon>Actinomycetota</taxon>
        <taxon>Actinomycetes</taxon>
        <taxon>Micrococcales</taxon>
        <taxon>Microbacteriaceae</taxon>
        <taxon>Microbacterium</taxon>
    </lineage>
</organism>
<keyword evidence="2" id="KW-0812">Transmembrane</keyword>
<keyword evidence="2" id="KW-1133">Transmembrane helix</keyword>
<feature type="transmembrane region" description="Helical" evidence="2">
    <location>
        <begin position="61"/>
        <end position="89"/>
    </location>
</feature>
<name>A0A1R4KNC6_9MICO</name>
<dbReference type="AlphaFoldDB" id="A0A1R4KNC6"/>
<sequence>MLWNASVCIHGLLQYAPTNLLLAAIRTPRGLKWGPFVLLLVPVYLLTAGICYTLVERGGPGWLAFLGFLFIWNMFKCAWAAVITTIVLLRNSVRRLINRSGTRRHARNPTGTRDEPEPVPVLHTP</sequence>
<evidence type="ECO:0000313" key="4">
    <source>
        <dbReference type="Proteomes" id="UP000196320"/>
    </source>
</evidence>
<evidence type="ECO:0000256" key="2">
    <source>
        <dbReference type="SAM" id="Phobius"/>
    </source>
</evidence>